<keyword evidence="2" id="KW-1185">Reference proteome</keyword>
<dbReference type="EMBL" id="PDNB01000023">
    <property type="protein sequence ID" value="PGH15639.1"/>
    <property type="molecule type" value="Genomic_DNA"/>
</dbReference>
<gene>
    <name evidence="1" type="ORF">AJ79_02232</name>
</gene>
<organism evidence="1 2">
    <name type="scientific">Helicocarpus griseus UAMH5409</name>
    <dbReference type="NCBI Taxonomy" id="1447875"/>
    <lineage>
        <taxon>Eukaryota</taxon>
        <taxon>Fungi</taxon>
        <taxon>Dikarya</taxon>
        <taxon>Ascomycota</taxon>
        <taxon>Pezizomycotina</taxon>
        <taxon>Eurotiomycetes</taxon>
        <taxon>Eurotiomycetidae</taxon>
        <taxon>Onygenales</taxon>
        <taxon>Ajellomycetaceae</taxon>
        <taxon>Helicocarpus</taxon>
    </lineage>
</organism>
<dbReference type="Proteomes" id="UP000223968">
    <property type="component" value="Unassembled WGS sequence"/>
</dbReference>
<accession>A0A2B7Y3C0</accession>
<reference evidence="1 2" key="1">
    <citation type="submission" date="2017-10" db="EMBL/GenBank/DDBJ databases">
        <title>Comparative genomics in systemic dimorphic fungi from Ajellomycetaceae.</title>
        <authorList>
            <person name="Munoz J.F."/>
            <person name="Mcewen J.G."/>
            <person name="Clay O.K."/>
            <person name="Cuomo C.A."/>
        </authorList>
    </citation>
    <scope>NUCLEOTIDE SEQUENCE [LARGE SCALE GENOMIC DNA]</scope>
    <source>
        <strain evidence="1 2">UAMH5409</strain>
    </source>
</reference>
<sequence length="86" mass="10062">MFSRRDQPSGTKSYVHDYQRIRDLFGKLEFQIPSPSFSPVSVRLESYATRGRTSRRSNCYDSGDGIKFDTEIRLCFGQQHHRCQPE</sequence>
<name>A0A2B7Y3C0_9EURO</name>
<dbReference type="AlphaFoldDB" id="A0A2B7Y3C0"/>
<protein>
    <submittedName>
        <fullName evidence="1">Uncharacterized protein</fullName>
    </submittedName>
</protein>
<evidence type="ECO:0000313" key="1">
    <source>
        <dbReference type="EMBL" id="PGH15639.1"/>
    </source>
</evidence>
<evidence type="ECO:0000313" key="2">
    <source>
        <dbReference type="Proteomes" id="UP000223968"/>
    </source>
</evidence>
<proteinExistence type="predicted"/>
<comment type="caution">
    <text evidence="1">The sequence shown here is derived from an EMBL/GenBank/DDBJ whole genome shotgun (WGS) entry which is preliminary data.</text>
</comment>